<evidence type="ECO:0000256" key="6">
    <source>
        <dbReference type="HAMAP-Rule" id="MF_01265"/>
    </source>
</evidence>
<dbReference type="Proteomes" id="UP000586031">
    <property type="component" value="Unassembled WGS sequence"/>
</dbReference>
<dbReference type="Pfam" id="PF01958">
    <property type="entry name" value="Asp_DH_C"/>
    <property type="match status" value="1"/>
</dbReference>
<dbReference type="EC" id="1.4.1.21" evidence="6"/>
<comment type="miscellaneous">
    <text evidence="6">The iminoaspartate product is unstable in aqueous solution and can decompose to oxaloacetate and ammonia.</text>
</comment>
<evidence type="ECO:0000256" key="4">
    <source>
        <dbReference type="ARBA" id="ARBA00023002"/>
    </source>
</evidence>
<comment type="caution">
    <text evidence="9">The sequence shown here is derived from an EMBL/GenBank/DDBJ whole genome shotgun (WGS) entry which is preliminary data.</text>
</comment>
<dbReference type="PANTHER" id="PTHR31873">
    <property type="entry name" value="L-ASPARTATE DEHYDROGENASE-RELATED"/>
    <property type="match status" value="1"/>
</dbReference>
<evidence type="ECO:0000256" key="1">
    <source>
        <dbReference type="ARBA" id="ARBA00008331"/>
    </source>
</evidence>
<dbReference type="InterPro" id="IPR036291">
    <property type="entry name" value="NAD(P)-bd_dom_sf"/>
</dbReference>
<comment type="catalytic activity">
    <reaction evidence="6">
        <text>L-aspartate + NAD(+) + H2O = oxaloacetate + NH4(+) + NADH + H(+)</text>
        <dbReference type="Rhea" id="RHEA:11788"/>
        <dbReference type="ChEBI" id="CHEBI:15377"/>
        <dbReference type="ChEBI" id="CHEBI:15378"/>
        <dbReference type="ChEBI" id="CHEBI:16452"/>
        <dbReference type="ChEBI" id="CHEBI:28938"/>
        <dbReference type="ChEBI" id="CHEBI:29991"/>
        <dbReference type="ChEBI" id="CHEBI:57540"/>
        <dbReference type="ChEBI" id="CHEBI:57945"/>
        <dbReference type="EC" id="1.4.1.21"/>
    </reaction>
</comment>
<proteinExistence type="inferred from homology"/>
<organism evidence="9 10">
    <name type="scientific">Methanobacterium subterraneum</name>
    <dbReference type="NCBI Taxonomy" id="59277"/>
    <lineage>
        <taxon>Archaea</taxon>
        <taxon>Methanobacteriati</taxon>
        <taxon>Methanobacteriota</taxon>
        <taxon>Methanomada group</taxon>
        <taxon>Methanobacteria</taxon>
        <taxon>Methanobacteriales</taxon>
        <taxon>Methanobacteriaceae</taxon>
        <taxon>Methanobacterium</taxon>
    </lineage>
</organism>
<feature type="active site" evidence="6">
    <location>
        <position position="205"/>
    </location>
</feature>
<keyword evidence="5 6" id="KW-0520">NAD</keyword>
<reference evidence="10" key="1">
    <citation type="journal article" date="2020" name="bioRxiv">
        <title>A rank-normalized archaeal taxonomy based on genome phylogeny resolves widespread incomplete and uneven classifications.</title>
        <authorList>
            <person name="Rinke C."/>
            <person name="Chuvochina M."/>
            <person name="Mussig A.J."/>
            <person name="Chaumeil P.-A."/>
            <person name="Waite D.W."/>
            <person name="Whitman W.B."/>
            <person name="Parks D.H."/>
            <person name="Hugenholtz P."/>
        </authorList>
    </citation>
    <scope>NUCLEOTIDE SEQUENCE [LARGE SCALE GENOMIC DNA]</scope>
</reference>
<dbReference type="GO" id="GO:0050661">
    <property type="term" value="F:NADP binding"/>
    <property type="evidence" value="ECO:0007669"/>
    <property type="project" value="UniProtKB-UniRule"/>
</dbReference>
<dbReference type="HAMAP" id="MF_01265">
    <property type="entry name" value="NadX"/>
    <property type="match status" value="1"/>
</dbReference>
<accession>A0A7J4TJB4</accession>
<dbReference type="InterPro" id="IPR002811">
    <property type="entry name" value="Asp_DH"/>
</dbReference>
<dbReference type="Gene3D" id="3.30.360.10">
    <property type="entry name" value="Dihydrodipicolinate Reductase, domain 2"/>
    <property type="match status" value="1"/>
</dbReference>
<protein>
    <recommendedName>
        <fullName evidence="6">L-aspartate dehydrogenase</fullName>
        <ecNumber evidence="6">1.4.1.21</ecNumber>
    </recommendedName>
</protein>
<dbReference type="Pfam" id="PF03447">
    <property type="entry name" value="NAD_binding_3"/>
    <property type="match status" value="1"/>
</dbReference>
<comment type="similarity">
    <text evidence="1 6">Belongs to the L-aspartate dehydrogenase family.</text>
</comment>
<evidence type="ECO:0000313" key="9">
    <source>
        <dbReference type="EMBL" id="HII83632.1"/>
    </source>
</evidence>
<evidence type="ECO:0000313" key="10">
    <source>
        <dbReference type="Proteomes" id="UP000586031"/>
    </source>
</evidence>
<dbReference type="NCBIfam" id="TIGR03855">
    <property type="entry name" value="NAD_NadX"/>
    <property type="match status" value="1"/>
</dbReference>
<evidence type="ECO:0000259" key="8">
    <source>
        <dbReference type="Pfam" id="PF03447"/>
    </source>
</evidence>
<dbReference type="PIRSF" id="PIRSF005227">
    <property type="entry name" value="Asp_dh_NAD_syn"/>
    <property type="match status" value="1"/>
</dbReference>
<comment type="pathway">
    <text evidence="6">Cofactor biosynthesis; NAD(+) biosynthesis; iminoaspartate from L-aspartate (dehydrogenase route): step 1/1.</text>
</comment>
<comment type="catalytic activity">
    <reaction evidence="6">
        <text>L-aspartate + NADP(+) + H2O = oxaloacetate + NH4(+) + NADPH + H(+)</text>
        <dbReference type="Rhea" id="RHEA:11784"/>
        <dbReference type="ChEBI" id="CHEBI:15377"/>
        <dbReference type="ChEBI" id="CHEBI:15378"/>
        <dbReference type="ChEBI" id="CHEBI:16452"/>
        <dbReference type="ChEBI" id="CHEBI:28938"/>
        <dbReference type="ChEBI" id="CHEBI:29991"/>
        <dbReference type="ChEBI" id="CHEBI:57783"/>
        <dbReference type="ChEBI" id="CHEBI:58349"/>
        <dbReference type="EC" id="1.4.1.21"/>
    </reaction>
</comment>
<dbReference type="PANTHER" id="PTHR31873:SF6">
    <property type="entry name" value="ASPARTATE DEHYDROGENASE DOMAIN-CONTAINING PROTEIN"/>
    <property type="match status" value="1"/>
</dbReference>
<keyword evidence="3 6" id="KW-0521">NADP</keyword>
<dbReference type="GO" id="GO:0016639">
    <property type="term" value="F:oxidoreductase activity, acting on the CH-NH2 group of donors, NAD or NADP as acceptor"/>
    <property type="evidence" value="ECO:0007669"/>
    <property type="project" value="UniProtKB-UniRule"/>
</dbReference>
<feature type="binding site" evidence="6">
    <location>
        <position position="177"/>
    </location>
    <ligand>
        <name>NAD(+)</name>
        <dbReference type="ChEBI" id="CHEBI:57540"/>
    </ligand>
</feature>
<feature type="binding site" evidence="6">
    <location>
        <position position="121"/>
    </location>
    <ligand>
        <name>NAD(+)</name>
        <dbReference type="ChEBI" id="CHEBI:57540"/>
    </ligand>
</feature>
<feature type="domain" description="Aspartate/homoserine dehydrogenase NAD-binding" evidence="8">
    <location>
        <begin position="7"/>
        <end position="118"/>
    </location>
</feature>
<evidence type="ECO:0000256" key="5">
    <source>
        <dbReference type="ARBA" id="ARBA00023027"/>
    </source>
</evidence>
<dbReference type="AlphaFoldDB" id="A0A7J4TJB4"/>
<dbReference type="SUPFAM" id="SSF51735">
    <property type="entry name" value="NAD(P)-binding Rossmann-fold domains"/>
    <property type="match status" value="1"/>
</dbReference>
<name>A0A7J4TJB4_9EURY</name>
<dbReference type="GO" id="GO:0051287">
    <property type="term" value="F:NAD binding"/>
    <property type="evidence" value="ECO:0007669"/>
    <property type="project" value="UniProtKB-UniRule"/>
</dbReference>
<evidence type="ECO:0000256" key="2">
    <source>
        <dbReference type="ARBA" id="ARBA00022642"/>
    </source>
</evidence>
<dbReference type="SUPFAM" id="SSF55347">
    <property type="entry name" value="Glyceraldehyde-3-phosphate dehydrogenase-like, C-terminal domain"/>
    <property type="match status" value="1"/>
</dbReference>
<dbReference type="Gene3D" id="3.40.50.720">
    <property type="entry name" value="NAD(P)-binding Rossmann-like Domain"/>
    <property type="match status" value="1"/>
</dbReference>
<dbReference type="GO" id="GO:0009435">
    <property type="term" value="P:NAD+ biosynthetic process"/>
    <property type="evidence" value="ECO:0007669"/>
    <property type="project" value="UniProtKB-UniRule"/>
</dbReference>
<dbReference type="InterPro" id="IPR020626">
    <property type="entry name" value="Asp_DH_prok"/>
</dbReference>
<dbReference type="NCBIfam" id="NF009830">
    <property type="entry name" value="PRK13304.1"/>
    <property type="match status" value="1"/>
</dbReference>
<comment type="function">
    <text evidence="6">Specifically catalyzes the NAD or NADP-dependent dehydrogenation of L-aspartate to iminoaspartate.</text>
</comment>
<evidence type="ECO:0000256" key="3">
    <source>
        <dbReference type="ARBA" id="ARBA00022857"/>
    </source>
</evidence>
<dbReference type="EMBL" id="DUHE01000059">
    <property type="protein sequence ID" value="HII83632.1"/>
    <property type="molecule type" value="Genomic_DNA"/>
</dbReference>
<dbReference type="UniPathway" id="UPA00253">
    <property type="reaction ID" value="UER00456"/>
</dbReference>
<gene>
    <name evidence="6" type="primary">nadX</name>
    <name evidence="9" type="ORF">HA271_02060</name>
</gene>
<dbReference type="GO" id="GO:0033735">
    <property type="term" value="F:aspartate dehydrogenase [NAD(P)+] activity"/>
    <property type="evidence" value="ECO:0007669"/>
    <property type="project" value="UniProtKB-EC"/>
</dbReference>
<dbReference type="InterPro" id="IPR022487">
    <property type="entry name" value="Asp_DH_arc"/>
</dbReference>
<sequence length="254" mass="27266">MTVGIIGCGAIASVITNFALEGKLGVDLKFFYDQDMERAENLSSKVDGITVTNVNDMLDHVDLVIEAASQQAVGKIIPPILQRGKDVIIMSVGALIDLDLKNRLDRIALANKSRIYTPSGAIVGLDGIKAASVGNITEVNLITRKSPESLGISTNKETVLYEGKASAAVRKFPMNMNVAATLSIACNMETNVKIIADPEVQHNCHEVHVVGDFGELRTTTQNRSCDKNPKTSVLAAYSAIKLLKSLNENSRIGT</sequence>
<evidence type="ECO:0000259" key="7">
    <source>
        <dbReference type="Pfam" id="PF01958"/>
    </source>
</evidence>
<keyword evidence="4 6" id="KW-0560">Oxidoreductase</keyword>
<keyword evidence="2 6" id="KW-0662">Pyridine nucleotide biosynthesis</keyword>
<dbReference type="InterPro" id="IPR005106">
    <property type="entry name" value="Asp/hSer_DH_NAD-bd"/>
</dbReference>
<dbReference type="NCBIfam" id="NF009829">
    <property type="entry name" value="PRK13303.1-4"/>
    <property type="match status" value="1"/>
</dbReference>
<feature type="domain" description="Aspartate dehydrogenase" evidence="7">
    <location>
        <begin position="155"/>
        <end position="240"/>
    </location>
</feature>
<dbReference type="InterPro" id="IPR011182">
    <property type="entry name" value="L-Asp_DH"/>
</dbReference>